<keyword evidence="2" id="KW-1185">Reference proteome</keyword>
<reference evidence="2" key="1">
    <citation type="submission" date="2017-06" db="EMBL/GenBank/DDBJ databases">
        <authorList>
            <person name="Furmanczyk E.M."/>
        </authorList>
    </citation>
    <scope>NUCLEOTIDE SEQUENCE [LARGE SCALE GENOMIC DNA]</scope>
    <source>
        <strain evidence="2">AP3_16</strain>
    </source>
</reference>
<accession>A0A2S6FP74</accession>
<gene>
    <name evidence="1" type="ORF">CD175_07205</name>
</gene>
<organism evidence="1 2">
    <name type="scientific">Pseudomonas laurylsulfatiphila</name>
    <dbReference type="NCBI Taxonomy" id="2011015"/>
    <lineage>
        <taxon>Bacteria</taxon>
        <taxon>Pseudomonadati</taxon>
        <taxon>Pseudomonadota</taxon>
        <taxon>Gammaproteobacteria</taxon>
        <taxon>Pseudomonadales</taxon>
        <taxon>Pseudomonadaceae</taxon>
        <taxon>Pseudomonas</taxon>
    </lineage>
</organism>
<proteinExistence type="predicted"/>
<dbReference type="RefSeq" id="WP_104448336.1">
    <property type="nucleotide sequence ID" value="NZ_JBLZZR010000187.1"/>
</dbReference>
<evidence type="ECO:0000313" key="2">
    <source>
        <dbReference type="Proteomes" id="UP000238541"/>
    </source>
</evidence>
<protein>
    <submittedName>
        <fullName evidence="1">Uncharacterized protein</fullName>
    </submittedName>
</protein>
<name>A0A2S6FP74_9PSED</name>
<comment type="caution">
    <text evidence="1">The sequence shown here is derived from an EMBL/GenBank/DDBJ whole genome shotgun (WGS) entry which is preliminary data.</text>
</comment>
<sequence length="129" mass="14832">MNKDQERSFVARLSSDFSNMSFFDQQLDSNLFNSSGFSSPYPPNIITTNEFVLDGKLFPVANDRRTPKLIVHFRCYDDYYNLQILNEPYSLKYFSKDSQGILGAFPAAGGKQHHSICWTTTTTSLHWMI</sequence>
<dbReference type="AlphaFoldDB" id="A0A2S6FP74"/>
<dbReference type="Proteomes" id="UP000238541">
    <property type="component" value="Unassembled WGS sequence"/>
</dbReference>
<dbReference type="EMBL" id="NIRS01000002">
    <property type="protein sequence ID" value="PPK39272.1"/>
    <property type="molecule type" value="Genomic_DNA"/>
</dbReference>
<evidence type="ECO:0000313" key="1">
    <source>
        <dbReference type="EMBL" id="PPK39272.1"/>
    </source>
</evidence>